<dbReference type="KEGG" id="phet:94289449"/>
<dbReference type="GO" id="GO:0000139">
    <property type="term" value="C:Golgi membrane"/>
    <property type="evidence" value="ECO:0007669"/>
    <property type="project" value="TreeGrafter"/>
</dbReference>
<protein>
    <recommendedName>
        <fullName evidence="6">Golgi apparatus membrane protein TVP23 homolog</fullName>
    </recommendedName>
</protein>
<dbReference type="AlphaFoldDB" id="A0A836HYI1"/>
<dbReference type="PANTHER" id="PTHR13019:SF7">
    <property type="entry name" value="GOLGI APPARATUS MEMBRANE PROTEIN TVP23"/>
    <property type="match status" value="1"/>
</dbReference>
<feature type="transmembrane region" description="Helical" evidence="6">
    <location>
        <begin position="174"/>
        <end position="193"/>
    </location>
</feature>
<dbReference type="Proteomes" id="UP000674318">
    <property type="component" value="Unassembled WGS sequence"/>
</dbReference>
<dbReference type="GO" id="GO:0009306">
    <property type="term" value="P:protein secretion"/>
    <property type="evidence" value="ECO:0007669"/>
    <property type="project" value="TreeGrafter"/>
</dbReference>
<evidence type="ECO:0000256" key="4">
    <source>
        <dbReference type="ARBA" id="ARBA00022989"/>
    </source>
</evidence>
<keyword evidence="8" id="KW-1185">Reference proteome</keyword>
<sequence>MNQNINPAFDFSSAPAGAQEGADFGAQKNLSYTETPAVGQDGQVIHVETTDHGGYKGAHPIAAVFHVCFKIAAILVFLLGGIFGLKYVLLLVITILLLAADFWTTKNVTGRILVAMRWWNEVQEDGSTQWIFESSAEADSRVNAYDNWFFWVTTGANCVAWAMLLFLNLLSLRYFPITLAGLLLSGANFIGYIKCRRDAQQKVTSYVLSQAAARPQAAGHVASFFMGDGGNNSSANTAAPGSGNAKV</sequence>
<comment type="subcellular location">
    <subcellularLocation>
        <location evidence="1 6">Membrane</location>
        <topology evidence="1 6">Multi-pass membrane protein</topology>
    </subcellularLocation>
</comment>
<evidence type="ECO:0000256" key="1">
    <source>
        <dbReference type="ARBA" id="ARBA00004141"/>
    </source>
</evidence>
<dbReference type="GO" id="GO:0016192">
    <property type="term" value="P:vesicle-mediated transport"/>
    <property type="evidence" value="ECO:0007669"/>
    <property type="project" value="TreeGrafter"/>
</dbReference>
<dbReference type="InterPro" id="IPR008564">
    <property type="entry name" value="TVP23-like"/>
</dbReference>
<dbReference type="OrthoDB" id="2151161at2759"/>
<organism evidence="7 8">
    <name type="scientific">Porcisia hertigi</name>
    <dbReference type="NCBI Taxonomy" id="2761500"/>
    <lineage>
        <taxon>Eukaryota</taxon>
        <taxon>Discoba</taxon>
        <taxon>Euglenozoa</taxon>
        <taxon>Kinetoplastea</taxon>
        <taxon>Metakinetoplastina</taxon>
        <taxon>Trypanosomatida</taxon>
        <taxon>Trypanosomatidae</taxon>
        <taxon>Leishmaniinae</taxon>
        <taxon>Porcisia</taxon>
    </lineage>
</organism>
<dbReference type="PANTHER" id="PTHR13019">
    <property type="entry name" value="GOLGI APPARATUS MEMBRANE PROTEIN TVP23"/>
    <property type="match status" value="1"/>
</dbReference>
<evidence type="ECO:0000256" key="3">
    <source>
        <dbReference type="ARBA" id="ARBA00022692"/>
    </source>
</evidence>
<proteinExistence type="inferred from homology"/>
<keyword evidence="4 6" id="KW-1133">Transmembrane helix</keyword>
<evidence type="ECO:0000256" key="6">
    <source>
        <dbReference type="RuleBase" id="RU361206"/>
    </source>
</evidence>
<evidence type="ECO:0000256" key="2">
    <source>
        <dbReference type="ARBA" id="ARBA00005467"/>
    </source>
</evidence>
<dbReference type="Pfam" id="PF05832">
    <property type="entry name" value="DUF846"/>
    <property type="match status" value="1"/>
</dbReference>
<feature type="transmembrane region" description="Helical" evidence="6">
    <location>
        <begin position="148"/>
        <end position="167"/>
    </location>
</feature>
<comment type="caution">
    <text evidence="7">The sequence shown here is derived from an EMBL/GenBank/DDBJ whole genome shotgun (WGS) entry which is preliminary data.</text>
</comment>
<keyword evidence="3 6" id="KW-0812">Transmembrane</keyword>
<dbReference type="EMBL" id="JAFJZO010000027">
    <property type="protein sequence ID" value="KAG5501539.1"/>
    <property type="molecule type" value="Genomic_DNA"/>
</dbReference>
<dbReference type="RefSeq" id="XP_067756162.1">
    <property type="nucleotide sequence ID" value="XM_067899372.1"/>
</dbReference>
<evidence type="ECO:0000256" key="5">
    <source>
        <dbReference type="ARBA" id="ARBA00023136"/>
    </source>
</evidence>
<feature type="transmembrane region" description="Helical" evidence="6">
    <location>
        <begin position="87"/>
        <end position="104"/>
    </location>
</feature>
<dbReference type="GeneID" id="94289449"/>
<comment type="similarity">
    <text evidence="2 6">Belongs to the TVP23 family.</text>
</comment>
<evidence type="ECO:0000313" key="8">
    <source>
        <dbReference type="Proteomes" id="UP000674318"/>
    </source>
</evidence>
<gene>
    <name evidence="7" type="ORF">JKF63_03368</name>
</gene>
<reference evidence="7 8" key="1">
    <citation type="submission" date="2021-02" db="EMBL/GenBank/DDBJ databases">
        <title>Porcisia hertigi Genome sequencing and assembly.</title>
        <authorList>
            <person name="Almutairi H."/>
            <person name="Gatherer D."/>
        </authorList>
    </citation>
    <scope>NUCLEOTIDE SEQUENCE [LARGE SCALE GENOMIC DNA]</scope>
    <source>
        <strain evidence="7 8">C119</strain>
    </source>
</reference>
<accession>A0A836HYI1</accession>
<feature type="transmembrane region" description="Helical" evidence="6">
    <location>
        <begin position="61"/>
        <end position="80"/>
    </location>
</feature>
<evidence type="ECO:0000313" key="7">
    <source>
        <dbReference type="EMBL" id="KAG5501539.1"/>
    </source>
</evidence>
<name>A0A836HYI1_9TRYP</name>
<keyword evidence="5 6" id="KW-0472">Membrane</keyword>